<feature type="signal peptide" evidence="1">
    <location>
        <begin position="1"/>
        <end position="17"/>
    </location>
</feature>
<evidence type="ECO:0000256" key="1">
    <source>
        <dbReference type="SAM" id="SignalP"/>
    </source>
</evidence>
<reference evidence="3" key="1">
    <citation type="journal article" date="2019" name="Int. J. Syst. Evol. Microbiol.">
        <title>The Global Catalogue of Microorganisms (GCM) 10K type strain sequencing project: providing services to taxonomists for standard genome sequencing and annotation.</title>
        <authorList>
            <consortium name="The Broad Institute Genomics Platform"/>
            <consortium name="The Broad Institute Genome Sequencing Center for Infectious Disease"/>
            <person name="Wu L."/>
            <person name="Ma J."/>
        </authorList>
    </citation>
    <scope>NUCLEOTIDE SEQUENCE [LARGE SCALE GENOMIC DNA]</scope>
    <source>
        <strain evidence="3">CECT 8289</strain>
    </source>
</reference>
<dbReference type="Proteomes" id="UP001595907">
    <property type="component" value="Unassembled WGS sequence"/>
</dbReference>
<comment type="caution">
    <text evidence="2">The sequence shown here is derived from an EMBL/GenBank/DDBJ whole genome shotgun (WGS) entry which is preliminary data.</text>
</comment>
<protein>
    <submittedName>
        <fullName evidence="2">GLPGLI family protein</fullName>
    </submittedName>
</protein>
<keyword evidence="3" id="KW-1185">Reference proteome</keyword>
<feature type="chain" id="PRO_5045456167" evidence="1">
    <location>
        <begin position="18"/>
        <end position="256"/>
    </location>
</feature>
<sequence length="256" mass="29884">MKLYILFTILISSFVFASNAQQQQFIDKAMVEYEVKTNIKKTMGNDSWAEMMKENLPTFKISYYQYTFANNQSIYKFNRWDEKSKLPEYMRRDDEANNWFFDFNKNKLITQKNIFGSTFNIEDTIPTINWVLTNESRNIAGFNCRKAVGKIFDSVYVFAFYTDEIMVSGGPCSINGLPGLIMGVTIPRLFTSFIATKVSINGVAFNDIKPTTAKKYYNNAFIKNTIFERTKDWWDGGDDKEEAQQQKNRFVWSLML</sequence>
<gene>
    <name evidence="2" type="ORF">ACFOWM_01770</name>
</gene>
<dbReference type="NCBIfam" id="TIGR01200">
    <property type="entry name" value="GLPGLI"/>
    <property type="match status" value="1"/>
</dbReference>
<dbReference type="EMBL" id="JBHSCZ010000001">
    <property type="protein sequence ID" value="MFC4261594.1"/>
    <property type="molecule type" value="Genomic_DNA"/>
</dbReference>
<proteinExistence type="predicted"/>
<evidence type="ECO:0000313" key="3">
    <source>
        <dbReference type="Proteomes" id="UP001595907"/>
    </source>
</evidence>
<dbReference type="RefSeq" id="WP_379706226.1">
    <property type="nucleotide sequence ID" value="NZ_JBHSCZ010000001.1"/>
</dbReference>
<organism evidence="2 3">
    <name type="scientific">Ferruginibacter yonginensis</name>
    <dbReference type="NCBI Taxonomy" id="1310416"/>
    <lineage>
        <taxon>Bacteria</taxon>
        <taxon>Pseudomonadati</taxon>
        <taxon>Bacteroidota</taxon>
        <taxon>Chitinophagia</taxon>
        <taxon>Chitinophagales</taxon>
        <taxon>Chitinophagaceae</taxon>
        <taxon>Ferruginibacter</taxon>
    </lineage>
</organism>
<evidence type="ECO:0000313" key="2">
    <source>
        <dbReference type="EMBL" id="MFC4261594.1"/>
    </source>
</evidence>
<keyword evidence="1" id="KW-0732">Signal</keyword>
<dbReference type="InterPro" id="IPR005901">
    <property type="entry name" value="GLPGLI"/>
</dbReference>
<accession>A0ABV8QN93</accession>
<name>A0ABV8QN93_9BACT</name>